<proteinExistence type="predicted"/>
<reference evidence="2" key="1">
    <citation type="submission" date="2017-01" db="EMBL/GenBank/DDBJ databases">
        <authorList>
            <person name="Varghese N."/>
            <person name="Submissions S."/>
        </authorList>
    </citation>
    <scope>NUCLEOTIDE SEQUENCE [LARGE SCALE GENOMIC DNA]</scope>
    <source>
        <strain evidence="2">DSM 15366</strain>
    </source>
</reference>
<dbReference type="Proteomes" id="UP000186953">
    <property type="component" value="Unassembled WGS sequence"/>
</dbReference>
<keyword evidence="2" id="KW-1185">Reference proteome</keyword>
<gene>
    <name evidence="1" type="ORF">SAMN05421797_101216</name>
</gene>
<name>A0A1N6P0S7_9FLAO</name>
<accession>A0A1N6P0S7</accession>
<evidence type="ECO:0000313" key="2">
    <source>
        <dbReference type="Proteomes" id="UP000186953"/>
    </source>
</evidence>
<dbReference type="AlphaFoldDB" id="A0A1N6P0S7"/>
<dbReference type="EMBL" id="FTMA01000001">
    <property type="protein sequence ID" value="SIP97742.1"/>
    <property type="molecule type" value="Genomic_DNA"/>
</dbReference>
<organism evidence="1 2">
    <name type="scientific">Maribacter ulvicola</name>
    <dbReference type="NCBI Taxonomy" id="228959"/>
    <lineage>
        <taxon>Bacteria</taxon>
        <taxon>Pseudomonadati</taxon>
        <taxon>Bacteroidota</taxon>
        <taxon>Flavobacteriia</taxon>
        <taxon>Flavobacteriales</taxon>
        <taxon>Flavobacteriaceae</taxon>
        <taxon>Maribacter</taxon>
    </lineage>
</organism>
<protein>
    <recommendedName>
        <fullName evidence="3">Adhesin domain-containing protein</fullName>
    </recommendedName>
</protein>
<dbReference type="STRING" id="228959.SAMN05421797_101216"/>
<sequence>MADHIDLVQVDAANCFHVEVQSHKGNEIHIEAVMEGEYSQNLELGVSTKGATLFVETDFAPNFSKPNDKLSAHKVVSILLKLKMPNYKRLIVFGTNSRVEIEGGYQDLQVVLADGACLLKNVRSNATIKSQSGNIKVISKSARISAVSKFGTVSSNPIPPGVATYQLETITGNIDLSKTE</sequence>
<evidence type="ECO:0008006" key="3">
    <source>
        <dbReference type="Google" id="ProtNLM"/>
    </source>
</evidence>
<evidence type="ECO:0000313" key="1">
    <source>
        <dbReference type="EMBL" id="SIP97742.1"/>
    </source>
</evidence>